<dbReference type="Proteomes" id="UP001146120">
    <property type="component" value="Unassembled WGS sequence"/>
</dbReference>
<feature type="domain" description="G-protein coupled receptors family 3 profile" evidence="11">
    <location>
        <begin position="611"/>
        <end position="861"/>
    </location>
</feature>
<evidence type="ECO:0000256" key="4">
    <source>
        <dbReference type="ARBA" id="ARBA00023040"/>
    </source>
</evidence>
<dbReference type="InterPro" id="IPR002455">
    <property type="entry name" value="GPCR3_GABA-B"/>
</dbReference>
<dbReference type="AlphaFoldDB" id="A0AAV2YJD4"/>
<accession>A0AAV2YJD4</accession>
<feature type="transmembrane region" description="Helical" evidence="10">
    <location>
        <begin position="720"/>
        <end position="741"/>
    </location>
</feature>
<name>A0AAV2YJD4_9STRA</name>
<dbReference type="PANTHER" id="PTHR10519">
    <property type="entry name" value="GABA-B RECEPTOR"/>
    <property type="match status" value="1"/>
</dbReference>
<keyword evidence="3 10" id="KW-1133">Transmembrane helix</keyword>
<evidence type="ECO:0000313" key="13">
    <source>
        <dbReference type="Proteomes" id="UP001146120"/>
    </source>
</evidence>
<evidence type="ECO:0000256" key="3">
    <source>
        <dbReference type="ARBA" id="ARBA00022989"/>
    </source>
</evidence>
<evidence type="ECO:0000256" key="8">
    <source>
        <dbReference type="ARBA" id="ARBA00023224"/>
    </source>
</evidence>
<organism evidence="12 13">
    <name type="scientific">Lagenidium giganteum</name>
    <dbReference type="NCBI Taxonomy" id="4803"/>
    <lineage>
        <taxon>Eukaryota</taxon>
        <taxon>Sar</taxon>
        <taxon>Stramenopiles</taxon>
        <taxon>Oomycota</taxon>
        <taxon>Peronosporomycetes</taxon>
        <taxon>Pythiales</taxon>
        <taxon>Pythiaceae</taxon>
    </lineage>
</organism>
<dbReference type="GO" id="GO:0004965">
    <property type="term" value="F:G protein-coupled GABA receptor activity"/>
    <property type="evidence" value="ECO:0007669"/>
    <property type="project" value="InterPro"/>
</dbReference>
<gene>
    <name evidence="12" type="ORF">N0F65_000012</name>
</gene>
<dbReference type="EMBL" id="DAKRPA010000237">
    <property type="protein sequence ID" value="DAZ94697.1"/>
    <property type="molecule type" value="Genomic_DNA"/>
</dbReference>
<keyword evidence="13" id="KW-1185">Reference proteome</keyword>
<protein>
    <recommendedName>
        <fullName evidence="11">G-protein coupled receptors family 3 profile domain-containing protein</fullName>
    </recommendedName>
</protein>
<feature type="transmembrane region" description="Helical" evidence="10">
    <location>
        <begin position="805"/>
        <end position="829"/>
    </location>
</feature>
<evidence type="ECO:0000256" key="10">
    <source>
        <dbReference type="SAM" id="Phobius"/>
    </source>
</evidence>
<keyword evidence="4" id="KW-0297">G-protein coupled receptor</keyword>
<feature type="region of interest" description="Disordered" evidence="9">
    <location>
        <begin position="869"/>
        <end position="904"/>
    </location>
</feature>
<reference evidence="12" key="1">
    <citation type="submission" date="2022-11" db="EMBL/GenBank/DDBJ databases">
        <authorList>
            <person name="Morgan W.R."/>
            <person name="Tartar A."/>
        </authorList>
    </citation>
    <scope>NUCLEOTIDE SEQUENCE</scope>
    <source>
        <strain evidence="12">ARSEF 373</strain>
    </source>
</reference>
<keyword evidence="5 10" id="KW-0472">Membrane</keyword>
<evidence type="ECO:0000256" key="5">
    <source>
        <dbReference type="ARBA" id="ARBA00023136"/>
    </source>
</evidence>
<evidence type="ECO:0000313" key="12">
    <source>
        <dbReference type="EMBL" id="DAZ94697.1"/>
    </source>
</evidence>
<feature type="transmembrane region" description="Helical" evidence="10">
    <location>
        <begin position="647"/>
        <end position="669"/>
    </location>
</feature>
<dbReference type="GO" id="GO:0038039">
    <property type="term" value="C:G protein-coupled receptor heterodimeric complex"/>
    <property type="evidence" value="ECO:0007669"/>
    <property type="project" value="TreeGrafter"/>
</dbReference>
<feature type="compositionally biased region" description="Polar residues" evidence="9">
    <location>
        <begin position="920"/>
        <end position="931"/>
    </location>
</feature>
<keyword evidence="2 10" id="KW-0812">Transmembrane</keyword>
<keyword evidence="7" id="KW-0325">Glycoprotein</keyword>
<evidence type="ECO:0000256" key="1">
    <source>
        <dbReference type="ARBA" id="ARBA00004141"/>
    </source>
</evidence>
<evidence type="ECO:0000256" key="2">
    <source>
        <dbReference type="ARBA" id="ARBA00022692"/>
    </source>
</evidence>
<sequence length="945" mass="104790">SDHQSCATTQHCSAAFAPNHFLGTCLTDEWVKSMEAQLGVSATERDGGVGHLVNPYLRRALKFPRYQVEDERTRDPNAYGQCVSDMQLGSVVYGVNSSAAANASDNSYSMGVVNNSLVLELSGWNSQSLTTTVFAIIASEVYGYPVSMLMATDTTSMTQRMSSVQSGRCTPSHLTLEVWIAGIEETLAVYSNESYKAGALGYSGRSGLYTSIDLIKNGTNKKGPFKTTFYADFWEDYTTNDELISAFPVSSIINNSAYFPPTEVVCKDGSYGCLNNCSKSDACTKREKSGKQCLVVAMMYDYFDPGYLQATLSNIGFPAYFCFLGYTSASAFALDMQAQRKPVLFYHYEPDLFHFLNPGLFERVFLPRATPERVVLATGSYGENGYGNATTNPINVDFPTSTLQKYAASLLQNNQPVGQLVSRFSLSDLQLNSLLNLYLQFTNDVDPYFSAACRWVRDNYEVWKLWLDRMPVCKLDTHVVHTIKGCDNGSDYRTISFAWVQPDPENPSMPYNCDGGVSQLPQPLNTSRSCEWLLEDPRRWSTWTSSKPECDASFYSYSVSSCESDATRSVKFFWLLPNHSDPSRSLECQDGAHLPPNVKIDCEYMPFSSSGFVVVVIFAIILTVTFATAMVLVYWHRMAPIIKRSQFELLELMIVGGIIMCAAAIVYAGKPTYALCGARPVLISVGFTTIFCALVVKSFRVYRVFMRSAMKRVTVTTTMMLKVFVVLAIVDILIIGSWFAADFPVPHIDVVSATEFDGTVERISCKSSSFIFTALLMFWKTIVLFMGLYLSFLIRKVSADFQESIWIFGSALVVLFASTLAIPVSYIPMSAQSHYLIFAFILLFCTSLIMGLMLIPKFLRLGAVARQSDYSTSGTGSDKNRTRSIAVKRSAQSARQDGDSESTNVTNYATNQIVVHTVQSNGRGSKRSSITLVRPLNEESTNTAD</sequence>
<dbReference type="InterPro" id="IPR017978">
    <property type="entry name" value="GPCR_3_C"/>
</dbReference>
<proteinExistence type="predicted"/>
<evidence type="ECO:0000256" key="6">
    <source>
        <dbReference type="ARBA" id="ARBA00023170"/>
    </source>
</evidence>
<evidence type="ECO:0000256" key="7">
    <source>
        <dbReference type="ARBA" id="ARBA00023180"/>
    </source>
</evidence>
<feature type="region of interest" description="Disordered" evidence="9">
    <location>
        <begin position="920"/>
        <end position="945"/>
    </location>
</feature>
<evidence type="ECO:0000259" key="11">
    <source>
        <dbReference type="PROSITE" id="PS50259"/>
    </source>
</evidence>
<feature type="transmembrane region" description="Helical" evidence="10">
    <location>
        <begin position="770"/>
        <end position="793"/>
    </location>
</feature>
<keyword evidence="6" id="KW-0675">Receptor</keyword>
<feature type="non-terminal residue" evidence="12">
    <location>
        <position position="1"/>
    </location>
</feature>
<dbReference type="PANTHER" id="PTHR10519:SF20">
    <property type="entry name" value="G-PROTEIN COUPLED RECEPTOR 156-RELATED"/>
    <property type="match status" value="1"/>
</dbReference>
<evidence type="ECO:0000256" key="9">
    <source>
        <dbReference type="SAM" id="MobiDB-lite"/>
    </source>
</evidence>
<feature type="transmembrane region" description="Helical" evidence="10">
    <location>
        <begin position="612"/>
        <end position="635"/>
    </location>
</feature>
<feature type="compositionally biased region" description="Polar residues" evidence="9">
    <location>
        <begin position="890"/>
        <end position="904"/>
    </location>
</feature>
<keyword evidence="8" id="KW-0807">Transducer</keyword>
<feature type="transmembrane region" description="Helical" evidence="10">
    <location>
        <begin position="681"/>
        <end position="699"/>
    </location>
</feature>
<comment type="caution">
    <text evidence="12">The sequence shown here is derived from an EMBL/GenBank/DDBJ whole genome shotgun (WGS) entry which is preliminary data.</text>
</comment>
<comment type="subcellular location">
    <subcellularLocation>
        <location evidence="1">Membrane</location>
        <topology evidence="1">Multi-pass membrane protein</topology>
    </subcellularLocation>
</comment>
<dbReference type="CDD" id="cd15047">
    <property type="entry name" value="7tmC_GABA-B-like"/>
    <property type="match status" value="1"/>
</dbReference>
<dbReference type="Pfam" id="PF00003">
    <property type="entry name" value="7tm_3"/>
    <property type="match status" value="1"/>
</dbReference>
<reference evidence="12" key="2">
    <citation type="journal article" date="2023" name="Microbiol Resour">
        <title>Decontamination and Annotation of the Draft Genome Sequence of the Oomycete Lagenidium giganteum ARSEF 373.</title>
        <authorList>
            <person name="Morgan W.R."/>
            <person name="Tartar A."/>
        </authorList>
    </citation>
    <scope>NUCLEOTIDE SEQUENCE</scope>
    <source>
        <strain evidence="12">ARSEF 373</strain>
    </source>
</reference>
<dbReference type="PROSITE" id="PS50259">
    <property type="entry name" value="G_PROTEIN_RECEP_F3_4"/>
    <property type="match status" value="1"/>
</dbReference>
<feature type="transmembrane region" description="Helical" evidence="10">
    <location>
        <begin position="835"/>
        <end position="855"/>
    </location>
</feature>